<name>A0AAE3I877_9EURY</name>
<evidence type="ECO:0000313" key="3">
    <source>
        <dbReference type="Proteomes" id="UP001208186"/>
    </source>
</evidence>
<keyword evidence="3" id="KW-1185">Reference proteome</keyword>
<dbReference type="InterPro" id="IPR019587">
    <property type="entry name" value="Polyketide_cyclase/dehydratase"/>
</dbReference>
<dbReference type="Pfam" id="PF10604">
    <property type="entry name" value="Polyketide_cyc2"/>
    <property type="match status" value="1"/>
</dbReference>
<dbReference type="Proteomes" id="UP001208186">
    <property type="component" value="Unassembled WGS sequence"/>
</dbReference>
<accession>A0AAE3I877</accession>
<sequence length="136" mass="15141">MESVTVTRTIEAPPEEIEDVLADLEPFMRASGFDEVDVEGDRLEISKALGLLRISLTLEVYEDDEAALAYEQTEGNFESMTTTYALSEQDGETEVTAETEFALDAPGGSILDATVVQRQRRKELEAQLNYLEEELS</sequence>
<comment type="caution">
    <text evidence="2">The sequence shown here is derived from an EMBL/GenBank/DDBJ whole genome shotgun (WGS) entry which is preliminary data.</text>
</comment>
<dbReference type="EMBL" id="JAOPKC010000001">
    <property type="protein sequence ID" value="MCU4716967.1"/>
    <property type="molecule type" value="Genomic_DNA"/>
</dbReference>
<evidence type="ECO:0000313" key="1">
    <source>
        <dbReference type="EMBL" id="MCU4716967.1"/>
    </source>
</evidence>
<protein>
    <submittedName>
        <fullName evidence="2">SRPBCC family protein</fullName>
    </submittedName>
</protein>
<reference evidence="2" key="1">
    <citation type="submission" date="2023-02" db="EMBL/GenBank/DDBJ databases">
        <title>Enrichment on poylsaccharides allowed isolation of novel metabolic and taxonomic groups of Haloarchaea.</title>
        <authorList>
            <person name="Sorokin D.Y."/>
            <person name="Elcheninov A.G."/>
            <person name="Khizhniak T.V."/>
            <person name="Kolganova T.V."/>
            <person name="Kublanov I.V."/>
        </authorList>
    </citation>
    <scope>NUCLEOTIDE SEQUENCE</scope>
    <source>
        <strain evidence="1 3">HArc-curdl5-1</strain>
        <strain evidence="2">HArc-curdl7</strain>
    </source>
</reference>
<evidence type="ECO:0000313" key="2">
    <source>
        <dbReference type="EMBL" id="MCU4725428.1"/>
    </source>
</evidence>
<organism evidence="2 4">
    <name type="scientific">Halapricum hydrolyticum</name>
    <dbReference type="NCBI Taxonomy" id="2979991"/>
    <lineage>
        <taxon>Archaea</taxon>
        <taxon>Methanobacteriati</taxon>
        <taxon>Methanobacteriota</taxon>
        <taxon>Stenosarchaea group</taxon>
        <taxon>Halobacteria</taxon>
        <taxon>Halobacteriales</taxon>
        <taxon>Haloarculaceae</taxon>
        <taxon>Halapricum</taxon>
    </lineage>
</organism>
<dbReference type="Gene3D" id="3.30.530.20">
    <property type="match status" value="1"/>
</dbReference>
<dbReference type="InterPro" id="IPR023393">
    <property type="entry name" value="START-like_dom_sf"/>
</dbReference>
<proteinExistence type="predicted"/>
<evidence type="ECO:0000313" key="4">
    <source>
        <dbReference type="Proteomes" id="UP001209746"/>
    </source>
</evidence>
<dbReference type="SUPFAM" id="SSF55961">
    <property type="entry name" value="Bet v1-like"/>
    <property type="match status" value="1"/>
</dbReference>
<dbReference type="Proteomes" id="UP001209746">
    <property type="component" value="Unassembled WGS sequence"/>
</dbReference>
<dbReference type="EMBL" id="JAOPKD010000001">
    <property type="protein sequence ID" value="MCU4725428.1"/>
    <property type="molecule type" value="Genomic_DNA"/>
</dbReference>
<dbReference type="RefSeq" id="WP_315907728.1">
    <property type="nucleotide sequence ID" value="NZ_JAOPKC010000001.1"/>
</dbReference>
<gene>
    <name evidence="2" type="ORF">OB914_00345</name>
    <name evidence="1" type="ORF">OB916_02675</name>
</gene>
<dbReference type="AlphaFoldDB" id="A0AAE3I877"/>